<dbReference type="SMART" id="SM00987">
    <property type="entry name" value="UreE_C"/>
    <property type="match status" value="1"/>
</dbReference>
<evidence type="ECO:0000256" key="10">
    <source>
        <dbReference type="SAM" id="MobiDB-lite"/>
    </source>
</evidence>
<dbReference type="InterPro" id="IPR005273">
    <property type="entry name" value="Ura-DNA_glyco_family4"/>
</dbReference>
<evidence type="ECO:0000256" key="4">
    <source>
        <dbReference type="ARBA" id="ARBA00022723"/>
    </source>
</evidence>
<dbReference type="InterPro" id="IPR051536">
    <property type="entry name" value="UDG_Type-4/5"/>
</dbReference>
<dbReference type="SUPFAM" id="SSF52141">
    <property type="entry name" value="Uracil-DNA glycosylase-like"/>
    <property type="match status" value="1"/>
</dbReference>
<dbReference type="Proteomes" id="UP001363010">
    <property type="component" value="Unassembled WGS sequence"/>
</dbReference>
<feature type="region of interest" description="Disordered" evidence="10">
    <location>
        <begin position="1"/>
        <end position="30"/>
    </location>
</feature>
<proteinExistence type="inferred from homology"/>
<keyword evidence="9" id="KW-0234">DNA repair</keyword>
<dbReference type="EMBL" id="JBBKZV010000009">
    <property type="protein sequence ID" value="MEJ8823647.1"/>
    <property type="molecule type" value="Genomic_DNA"/>
</dbReference>
<accession>A0ABU8W0S4</accession>
<keyword evidence="3" id="KW-0004">4Fe-4S</keyword>
<keyword evidence="5" id="KW-0227">DNA damage</keyword>
<sequence>MREDLGGRFQLRATRRSTMKKPESPPTRPRSIEALRKATDACRECPLGANATQSVMGEGPLNAVLMVVGEQPGDKEDLTGRPFVGPAGGLFDRAIAELGWNRERLYVTNAVKHFKFELRGKRRMHKTPAQREIDACHHWLEEEIARVKPKAFLALGATAARTLLQRPVAVMRERGHWQEDVAGRRVLVTLHPSALLRGDPEQREAAWANWLEDLSVASDLLLSR</sequence>
<dbReference type="PANTHER" id="PTHR33693:SF9">
    <property type="entry name" value="TYPE-4 URACIL-DNA GLYCOSYLASE"/>
    <property type="match status" value="1"/>
</dbReference>
<keyword evidence="6" id="KW-0378">Hydrolase</keyword>
<evidence type="ECO:0000313" key="13">
    <source>
        <dbReference type="Proteomes" id="UP001363010"/>
    </source>
</evidence>
<feature type="domain" description="Uracil-DNA glycosylase-like" evidence="11">
    <location>
        <begin position="56"/>
        <end position="211"/>
    </location>
</feature>
<dbReference type="Gene3D" id="3.40.470.10">
    <property type="entry name" value="Uracil-DNA glycosylase-like domain"/>
    <property type="match status" value="1"/>
</dbReference>
<evidence type="ECO:0000256" key="3">
    <source>
        <dbReference type="ARBA" id="ARBA00022485"/>
    </source>
</evidence>
<dbReference type="RefSeq" id="WP_340364680.1">
    <property type="nucleotide sequence ID" value="NZ_JBBKZV010000009.1"/>
</dbReference>
<dbReference type="InterPro" id="IPR005122">
    <property type="entry name" value="Uracil-DNA_glycosylase-like"/>
</dbReference>
<evidence type="ECO:0000259" key="11">
    <source>
        <dbReference type="SMART" id="SM00986"/>
    </source>
</evidence>
<dbReference type="SMART" id="SM00986">
    <property type="entry name" value="UDG"/>
    <property type="match status" value="1"/>
</dbReference>
<keyword evidence="4" id="KW-0479">Metal-binding</keyword>
<dbReference type="InterPro" id="IPR036895">
    <property type="entry name" value="Uracil-DNA_glycosylase-like_sf"/>
</dbReference>
<keyword evidence="8" id="KW-0411">Iron-sulfur</keyword>
<comment type="similarity">
    <text evidence="1">Belongs to the uracil-DNA glycosylase (UDG) superfamily. Type 4 (UDGa) family.</text>
</comment>
<dbReference type="CDD" id="cd10030">
    <property type="entry name" value="UDG-F4_TTUDGA_SPO1dp_like"/>
    <property type="match status" value="1"/>
</dbReference>
<dbReference type="PANTHER" id="PTHR33693">
    <property type="entry name" value="TYPE-5 URACIL-DNA GLYCOSYLASE"/>
    <property type="match status" value="1"/>
</dbReference>
<evidence type="ECO:0000256" key="5">
    <source>
        <dbReference type="ARBA" id="ARBA00022763"/>
    </source>
</evidence>
<reference evidence="12 13" key="1">
    <citation type="submission" date="2024-03" db="EMBL/GenBank/DDBJ databases">
        <title>Novel species of the genus Variovorax.</title>
        <authorList>
            <person name="Liu Q."/>
            <person name="Xin Y.-H."/>
        </authorList>
    </citation>
    <scope>NUCLEOTIDE SEQUENCE [LARGE SCALE GENOMIC DNA]</scope>
    <source>
        <strain evidence="12 13">KACC 18501</strain>
    </source>
</reference>
<evidence type="ECO:0000313" key="12">
    <source>
        <dbReference type="EMBL" id="MEJ8823647.1"/>
    </source>
</evidence>
<evidence type="ECO:0000256" key="9">
    <source>
        <dbReference type="ARBA" id="ARBA00023204"/>
    </source>
</evidence>
<evidence type="ECO:0000256" key="7">
    <source>
        <dbReference type="ARBA" id="ARBA00023004"/>
    </source>
</evidence>
<evidence type="ECO:0000256" key="1">
    <source>
        <dbReference type="ARBA" id="ARBA00006521"/>
    </source>
</evidence>
<dbReference type="Pfam" id="PF03167">
    <property type="entry name" value="UDG"/>
    <property type="match status" value="1"/>
</dbReference>
<comment type="caution">
    <text evidence="12">The sequence shown here is derived from an EMBL/GenBank/DDBJ whole genome shotgun (WGS) entry which is preliminary data.</text>
</comment>
<protein>
    <recommendedName>
        <fullName evidence="2">Type-4 uracil-DNA glycosylase</fullName>
    </recommendedName>
</protein>
<dbReference type="NCBIfam" id="TIGR03914">
    <property type="entry name" value="UDG_fam_dom"/>
    <property type="match status" value="1"/>
</dbReference>
<organism evidence="12 13">
    <name type="scientific">Variovorax humicola</name>
    <dbReference type="NCBI Taxonomy" id="1769758"/>
    <lineage>
        <taxon>Bacteria</taxon>
        <taxon>Pseudomonadati</taxon>
        <taxon>Pseudomonadota</taxon>
        <taxon>Betaproteobacteria</taxon>
        <taxon>Burkholderiales</taxon>
        <taxon>Comamonadaceae</taxon>
        <taxon>Variovorax</taxon>
    </lineage>
</organism>
<name>A0ABU8W0S4_9BURK</name>
<evidence type="ECO:0000256" key="6">
    <source>
        <dbReference type="ARBA" id="ARBA00022801"/>
    </source>
</evidence>
<evidence type="ECO:0000256" key="8">
    <source>
        <dbReference type="ARBA" id="ARBA00023014"/>
    </source>
</evidence>
<keyword evidence="13" id="KW-1185">Reference proteome</keyword>
<gene>
    <name evidence="12" type="ORF">WKW80_16655</name>
</gene>
<keyword evidence="7" id="KW-0408">Iron</keyword>
<dbReference type="NCBIfam" id="TIGR00758">
    <property type="entry name" value="UDG_fam4"/>
    <property type="match status" value="1"/>
</dbReference>
<evidence type="ECO:0000256" key="2">
    <source>
        <dbReference type="ARBA" id="ARBA00019403"/>
    </source>
</evidence>